<proteinExistence type="inferred from homology"/>
<name>A0A2M9W8K5_9GAMM</name>
<dbReference type="InterPro" id="IPR031358">
    <property type="entry name" value="Stealth_CR1"/>
</dbReference>
<comment type="similarity">
    <text evidence="1">Belongs to the stealth family.</text>
</comment>
<dbReference type="EMBL" id="PIQI01000027">
    <property type="protein sequence ID" value="PJZ03880.1"/>
    <property type="molecule type" value="Genomic_DNA"/>
</dbReference>
<dbReference type="PANTHER" id="PTHR24045">
    <property type="match status" value="1"/>
</dbReference>
<organism evidence="6 7">
    <name type="scientific">Pantoea rodasii</name>
    <dbReference type="NCBI Taxonomy" id="1076549"/>
    <lineage>
        <taxon>Bacteria</taxon>
        <taxon>Pseudomonadati</taxon>
        <taxon>Pseudomonadota</taxon>
        <taxon>Gammaproteobacteria</taxon>
        <taxon>Enterobacterales</taxon>
        <taxon>Erwiniaceae</taxon>
        <taxon>Pantoea</taxon>
    </lineage>
</organism>
<dbReference type="RefSeq" id="WP_100703666.1">
    <property type="nucleotide sequence ID" value="NZ_PIQI01000027.1"/>
</dbReference>
<feature type="domain" description="Stealth protein CR2 conserved region 2" evidence="4">
    <location>
        <begin position="97"/>
        <end position="201"/>
    </location>
</feature>
<dbReference type="OrthoDB" id="9776077at2"/>
<comment type="caution">
    <text evidence="6">The sequence shown here is derived from an EMBL/GenBank/DDBJ whole genome shotgun (WGS) entry which is preliminary data.</text>
</comment>
<accession>A0A2M9W8K5</accession>
<evidence type="ECO:0000313" key="6">
    <source>
        <dbReference type="EMBL" id="PJZ03880.1"/>
    </source>
</evidence>
<dbReference type="Pfam" id="PF11380">
    <property type="entry name" value="Stealth_CR2"/>
    <property type="match status" value="1"/>
</dbReference>
<keyword evidence="3" id="KW-0270">Exopolysaccharide synthesis</keyword>
<protein>
    <submittedName>
        <fullName evidence="6">Capsule biosynthesis protein CapC</fullName>
    </submittedName>
</protein>
<reference evidence="6 7" key="1">
    <citation type="submission" date="2017-11" db="EMBL/GenBank/DDBJ databases">
        <title>The genome sequence of Pantoea rodasii DSM 26611.</title>
        <authorList>
            <person name="Gao J."/>
            <person name="Mao X."/>
            <person name="Sun J."/>
        </authorList>
    </citation>
    <scope>NUCLEOTIDE SEQUENCE [LARGE SCALE GENOMIC DNA]</scope>
    <source>
        <strain evidence="6 7">DSM 26611</strain>
    </source>
</reference>
<dbReference type="Pfam" id="PF17101">
    <property type="entry name" value="Stealth_CR1"/>
    <property type="match status" value="1"/>
</dbReference>
<dbReference type="GO" id="GO:0016772">
    <property type="term" value="F:transferase activity, transferring phosphorus-containing groups"/>
    <property type="evidence" value="ECO:0007669"/>
    <property type="project" value="InterPro"/>
</dbReference>
<dbReference type="AlphaFoldDB" id="A0A2M9W8K5"/>
<feature type="domain" description="Stealth protein CR1 conserved region 1" evidence="5">
    <location>
        <begin position="59"/>
        <end position="80"/>
    </location>
</feature>
<keyword evidence="7" id="KW-1185">Reference proteome</keyword>
<dbReference type="GO" id="GO:0000271">
    <property type="term" value="P:polysaccharide biosynthetic process"/>
    <property type="evidence" value="ECO:0007669"/>
    <property type="project" value="UniProtKB-KW"/>
</dbReference>
<dbReference type="Proteomes" id="UP000232062">
    <property type="component" value="Unassembled WGS sequence"/>
</dbReference>
<evidence type="ECO:0000256" key="1">
    <source>
        <dbReference type="ARBA" id="ARBA00007583"/>
    </source>
</evidence>
<dbReference type="InterPro" id="IPR047141">
    <property type="entry name" value="Stealth"/>
</dbReference>
<keyword evidence="2" id="KW-0808">Transferase</keyword>
<evidence type="ECO:0000313" key="7">
    <source>
        <dbReference type="Proteomes" id="UP000232062"/>
    </source>
</evidence>
<evidence type="ECO:0000259" key="5">
    <source>
        <dbReference type="Pfam" id="PF17101"/>
    </source>
</evidence>
<evidence type="ECO:0000256" key="3">
    <source>
        <dbReference type="ARBA" id="ARBA00023169"/>
    </source>
</evidence>
<dbReference type="InterPro" id="IPR021520">
    <property type="entry name" value="Stealth_CR2"/>
</dbReference>
<sequence length="368" mass="43473">MLSRKIKKFLKSPPLFFKDYLNKKYPTIRNEIDCPEELQDILIKSDLKLNDNLENKLIIDVVFTWVDDSDEKWMDKKNLYAQQIKKPTASYALDKARFTNHNELLYSVKSILKHIPWVNKIYIVTDNQSPKWYNIEKNKKVIIVDHKEIIPEEYLPTFNSHVIEANIHKINNLSEYFIYFNDDVFVARDLPKNHFFESNGLASLYTSQKKLSLMKAKGVLTPTLTASLKSSELINLKTSFLVDSPLVHTYVPLRKSMYNEVWDEFELEIKSFLSNKFRTYNDLNLATFFVPWFSYTKGMASIKRDICYYFNIRSKSARSYYKALKELKIKGQAPHSFCANDFNTENEHPENYIETLTESLENYYQVEK</sequence>
<dbReference type="PANTHER" id="PTHR24045:SF0">
    <property type="entry name" value="N-ACETYLGLUCOSAMINE-1-PHOSPHOTRANSFERASE SUBUNITS ALPHA_BETA"/>
    <property type="match status" value="1"/>
</dbReference>
<evidence type="ECO:0000259" key="4">
    <source>
        <dbReference type="Pfam" id="PF11380"/>
    </source>
</evidence>
<gene>
    <name evidence="6" type="ORF">PRCB_20970</name>
</gene>
<evidence type="ECO:0000256" key="2">
    <source>
        <dbReference type="ARBA" id="ARBA00022679"/>
    </source>
</evidence>